<keyword evidence="2 6" id="KW-0699">rRNA-binding</keyword>
<comment type="similarity">
    <text evidence="1 6 7">Belongs to the universal ribosomal protein uL6 family.</text>
</comment>
<dbReference type="HAMAP" id="MF_01365_B">
    <property type="entry name" value="Ribosomal_uL6_B"/>
    <property type="match status" value="1"/>
</dbReference>
<keyword evidence="5 6" id="KW-0687">Ribonucleoprotein</keyword>
<feature type="domain" description="Large ribosomal subunit protein uL6 alpha-beta" evidence="9">
    <location>
        <begin position="91"/>
        <end position="164"/>
    </location>
</feature>
<evidence type="ECO:0000256" key="5">
    <source>
        <dbReference type="ARBA" id="ARBA00023274"/>
    </source>
</evidence>
<evidence type="ECO:0000256" key="2">
    <source>
        <dbReference type="ARBA" id="ARBA00022730"/>
    </source>
</evidence>
<dbReference type="OrthoDB" id="9805007at2"/>
<dbReference type="GO" id="GO:0022625">
    <property type="term" value="C:cytosolic large ribosomal subunit"/>
    <property type="evidence" value="ECO:0007669"/>
    <property type="project" value="UniProtKB-UniRule"/>
</dbReference>
<evidence type="ECO:0000313" key="10">
    <source>
        <dbReference type="EMBL" id="GAK71222.1"/>
    </source>
</evidence>
<evidence type="ECO:0000259" key="9">
    <source>
        <dbReference type="Pfam" id="PF00347"/>
    </source>
</evidence>
<dbReference type="PANTHER" id="PTHR11655">
    <property type="entry name" value="60S/50S RIBOSOMAL PROTEIN L6/L9"/>
    <property type="match status" value="1"/>
</dbReference>
<dbReference type="SUPFAM" id="SSF56053">
    <property type="entry name" value="Ribosomal protein L6"/>
    <property type="match status" value="2"/>
</dbReference>
<dbReference type="InterPro" id="IPR036789">
    <property type="entry name" value="Ribosomal_uL6-like_a/b-dom_sf"/>
</dbReference>
<dbReference type="Proteomes" id="UP000028701">
    <property type="component" value="Unassembled WGS sequence"/>
</dbReference>
<accession>A0A081CX26</accession>
<evidence type="ECO:0000256" key="1">
    <source>
        <dbReference type="ARBA" id="ARBA00009356"/>
    </source>
</evidence>
<dbReference type="FunFam" id="3.90.930.12:FF:000001">
    <property type="entry name" value="50S ribosomal protein L6"/>
    <property type="match status" value="1"/>
</dbReference>
<dbReference type="PRINTS" id="PR00059">
    <property type="entry name" value="RIBOSOMALL6"/>
</dbReference>
<dbReference type="eggNOG" id="COG0097">
    <property type="taxonomic scope" value="Bacteria"/>
</dbReference>
<proteinExistence type="inferred from homology"/>
<dbReference type="NCBIfam" id="TIGR03654">
    <property type="entry name" value="L6_bact"/>
    <property type="match status" value="1"/>
</dbReference>
<evidence type="ECO:0000313" key="11">
    <source>
        <dbReference type="Proteomes" id="UP000028701"/>
    </source>
</evidence>
<evidence type="ECO:0000256" key="4">
    <source>
        <dbReference type="ARBA" id="ARBA00022980"/>
    </source>
</evidence>
<dbReference type="PANTHER" id="PTHR11655:SF14">
    <property type="entry name" value="LARGE RIBOSOMAL SUBUNIT PROTEIN UL6M"/>
    <property type="match status" value="1"/>
</dbReference>
<dbReference type="InterPro" id="IPR002358">
    <property type="entry name" value="Ribosomal_uL6_CS"/>
</dbReference>
<evidence type="ECO:0000256" key="6">
    <source>
        <dbReference type="HAMAP-Rule" id="MF_01365"/>
    </source>
</evidence>
<dbReference type="RefSeq" id="WP_045230768.1">
    <property type="nucleotide sequence ID" value="NZ_BBJU01000015.1"/>
</dbReference>
<organism evidence="10 11">
    <name type="scientific">Agrobacterium rubi TR3 = NBRC 13261</name>
    <dbReference type="NCBI Taxonomy" id="1368415"/>
    <lineage>
        <taxon>Bacteria</taxon>
        <taxon>Pseudomonadati</taxon>
        <taxon>Pseudomonadota</taxon>
        <taxon>Alphaproteobacteria</taxon>
        <taxon>Hyphomicrobiales</taxon>
        <taxon>Rhizobiaceae</taxon>
        <taxon>Rhizobium/Agrobacterium group</taxon>
        <taxon>Agrobacterium</taxon>
    </lineage>
</organism>
<dbReference type="InterPro" id="IPR019906">
    <property type="entry name" value="Ribosomal_uL6_bac-type"/>
</dbReference>
<feature type="domain" description="Large ribosomal subunit protein uL6 alpha-beta" evidence="9">
    <location>
        <begin position="11"/>
        <end position="82"/>
    </location>
</feature>
<dbReference type="PIRSF" id="PIRSF002162">
    <property type="entry name" value="Ribosomal_L6"/>
    <property type="match status" value="1"/>
</dbReference>
<sequence length="177" mass="19404">MSRIGKKPVQVPAGVTASVDGQKITAKGPKGELFFVANDEVQVKLEDNAVSVTPSNDSKEARSKWGMSRTMVENIFKGVKDGYERKLEINGVGYRAAMQGKNLQLALGFSHDVVYQTPEGITIAVPKPTEIIVSGINKQQVGQVAAEIREYRGPEPYKGKGVKYAEERIIRKEGKKK</sequence>
<dbReference type="InterPro" id="IPR020040">
    <property type="entry name" value="Ribosomal_uL6_a/b-dom"/>
</dbReference>
<comment type="function">
    <text evidence="6 8">This protein binds to the 23S rRNA, and is important in its secondary structure. It is located near the subunit interface in the base of the L7/L12 stalk, and near the tRNA binding site of the peptidyltransferase center.</text>
</comment>
<dbReference type="FunFam" id="3.90.930.12:FF:000002">
    <property type="entry name" value="50S ribosomal protein L6"/>
    <property type="match status" value="1"/>
</dbReference>
<keyword evidence="3 6" id="KW-0694">RNA-binding</keyword>
<dbReference type="Gene3D" id="3.90.930.12">
    <property type="entry name" value="Ribosomal protein L6, alpha-beta domain"/>
    <property type="match status" value="2"/>
</dbReference>
<gene>
    <name evidence="6 10" type="primary">rplF</name>
    <name evidence="10" type="ORF">RRU01S_15_01470</name>
</gene>
<dbReference type="GO" id="GO:0019843">
    <property type="term" value="F:rRNA binding"/>
    <property type="evidence" value="ECO:0007669"/>
    <property type="project" value="UniProtKB-UniRule"/>
</dbReference>
<comment type="caution">
    <text evidence="10">The sequence shown here is derived from an EMBL/GenBank/DDBJ whole genome shotgun (WGS) entry which is preliminary data.</text>
</comment>
<evidence type="ECO:0000256" key="3">
    <source>
        <dbReference type="ARBA" id="ARBA00022884"/>
    </source>
</evidence>
<evidence type="ECO:0000256" key="8">
    <source>
        <dbReference type="RuleBase" id="RU003870"/>
    </source>
</evidence>
<keyword evidence="4 6" id="KW-0689">Ribosomal protein</keyword>
<dbReference type="AlphaFoldDB" id="A0A081CX26"/>
<protein>
    <recommendedName>
        <fullName evidence="6">Large ribosomal subunit protein uL6</fullName>
    </recommendedName>
</protein>
<dbReference type="InterPro" id="IPR000702">
    <property type="entry name" value="Ribosomal_uL6-like"/>
</dbReference>
<comment type="subunit">
    <text evidence="6">Part of the 50S ribosomal subunit.</text>
</comment>
<evidence type="ECO:0000256" key="7">
    <source>
        <dbReference type="RuleBase" id="RU003869"/>
    </source>
</evidence>
<dbReference type="Pfam" id="PF00347">
    <property type="entry name" value="Ribosomal_L6"/>
    <property type="match status" value="2"/>
</dbReference>
<dbReference type="EMBL" id="BBJU01000015">
    <property type="protein sequence ID" value="GAK71222.1"/>
    <property type="molecule type" value="Genomic_DNA"/>
</dbReference>
<dbReference type="GO" id="GO:0003735">
    <property type="term" value="F:structural constituent of ribosome"/>
    <property type="evidence" value="ECO:0007669"/>
    <property type="project" value="UniProtKB-UniRule"/>
</dbReference>
<dbReference type="GO" id="GO:0002181">
    <property type="term" value="P:cytoplasmic translation"/>
    <property type="evidence" value="ECO:0007669"/>
    <property type="project" value="TreeGrafter"/>
</dbReference>
<name>A0A081CX26_9HYPH</name>
<dbReference type="PROSITE" id="PS00525">
    <property type="entry name" value="RIBOSOMAL_L6_1"/>
    <property type="match status" value="1"/>
</dbReference>
<reference evidence="10 11" key="1">
    <citation type="submission" date="2014-08" db="EMBL/GenBank/DDBJ databases">
        <title>Whole genome shotgun sequence of Rhizobium rubi NBRC 13261.</title>
        <authorList>
            <person name="Katano-Makiyama Y."/>
            <person name="Hosoyama A."/>
            <person name="Hashimoto M."/>
            <person name="Hosoyama Y."/>
            <person name="Noguchi M."/>
            <person name="Tsuchikane K."/>
            <person name="Uohara A."/>
            <person name="Ohji S."/>
            <person name="Ichikawa N."/>
            <person name="Kimura A."/>
            <person name="Yamazoe A."/>
            <person name="Fujita N."/>
        </authorList>
    </citation>
    <scope>NUCLEOTIDE SEQUENCE [LARGE SCALE GENOMIC DNA]</scope>
    <source>
        <strain evidence="10 11">NBRC 13261</strain>
    </source>
</reference>